<accession>A0A6A5WFI9</accession>
<dbReference type="CDD" id="cd02181">
    <property type="entry name" value="GH16_fungal_Lam16A_glucanase"/>
    <property type="match status" value="1"/>
</dbReference>
<keyword evidence="1" id="KW-0732">Signal</keyword>
<keyword evidence="4" id="KW-1185">Reference proteome</keyword>
<name>A0A6A5WFI9_9PLEO</name>
<evidence type="ECO:0000313" key="3">
    <source>
        <dbReference type="EMBL" id="KAF1999549.1"/>
    </source>
</evidence>
<sequence length="344" mass="37119">MKYLAVSILLLHPQTAFALQYELIKTYTAENLFDEFKFFSGQDPTGGFVQFTPFEKSAATGLIGNATGQVYLGVDTTNVYPPGGPGRPSVRLESKLTFSEGLFVLDLSHLPVGCGTWPAFWTVGLGDWPADGEIDIIEGVNDATHNDASLHVAGDCTVSDTVAQTGTWKDTNCNVEHDGNMGCGTKFSDANSLGEAFNQNGGGVYAMEWTSSTVNVWFFPPTFVPASLSTLASFDPSISHPDPSTFGIPSASFSGPCSSSFGEKLFNHTIVIDTTFCGGWAGGSFGKGATKCPTLSGASSVESCVDFVGNHPEAFAEAYWLLNNLRVWQRRAWKLERKRKRRKI</sequence>
<dbReference type="GO" id="GO:0009251">
    <property type="term" value="P:glucan catabolic process"/>
    <property type="evidence" value="ECO:0007669"/>
    <property type="project" value="TreeGrafter"/>
</dbReference>
<evidence type="ECO:0000313" key="4">
    <source>
        <dbReference type="Proteomes" id="UP000799779"/>
    </source>
</evidence>
<dbReference type="Proteomes" id="UP000799779">
    <property type="component" value="Unassembled WGS sequence"/>
</dbReference>
<reference evidence="3" key="1">
    <citation type="journal article" date="2020" name="Stud. Mycol.">
        <title>101 Dothideomycetes genomes: a test case for predicting lifestyles and emergence of pathogens.</title>
        <authorList>
            <person name="Haridas S."/>
            <person name="Albert R."/>
            <person name="Binder M."/>
            <person name="Bloem J."/>
            <person name="Labutti K."/>
            <person name="Salamov A."/>
            <person name="Andreopoulos B."/>
            <person name="Baker S."/>
            <person name="Barry K."/>
            <person name="Bills G."/>
            <person name="Bluhm B."/>
            <person name="Cannon C."/>
            <person name="Castanera R."/>
            <person name="Culley D."/>
            <person name="Daum C."/>
            <person name="Ezra D."/>
            <person name="Gonzalez J."/>
            <person name="Henrissat B."/>
            <person name="Kuo A."/>
            <person name="Liang C."/>
            <person name="Lipzen A."/>
            <person name="Lutzoni F."/>
            <person name="Magnuson J."/>
            <person name="Mondo S."/>
            <person name="Nolan M."/>
            <person name="Ohm R."/>
            <person name="Pangilinan J."/>
            <person name="Park H.-J."/>
            <person name="Ramirez L."/>
            <person name="Alfaro M."/>
            <person name="Sun H."/>
            <person name="Tritt A."/>
            <person name="Yoshinaga Y."/>
            <person name="Zwiers L.-H."/>
            <person name="Turgeon B."/>
            <person name="Goodwin S."/>
            <person name="Spatafora J."/>
            <person name="Crous P."/>
            <person name="Grigoriev I."/>
        </authorList>
    </citation>
    <scope>NUCLEOTIDE SEQUENCE</scope>
    <source>
        <strain evidence="3">CBS 123094</strain>
    </source>
</reference>
<protein>
    <submittedName>
        <fullName evidence="3">Glycoside hydrolase family 16 protein</fullName>
    </submittedName>
</protein>
<feature type="domain" description="GH16" evidence="2">
    <location>
        <begin position="27"/>
        <end position="289"/>
    </location>
</feature>
<feature type="chain" id="PRO_5025621822" evidence="1">
    <location>
        <begin position="19"/>
        <end position="344"/>
    </location>
</feature>
<feature type="signal peptide" evidence="1">
    <location>
        <begin position="1"/>
        <end position="18"/>
    </location>
</feature>
<dbReference type="InterPro" id="IPR013320">
    <property type="entry name" value="ConA-like_dom_sf"/>
</dbReference>
<dbReference type="Pfam" id="PF26113">
    <property type="entry name" value="GH16_XgeA"/>
    <property type="match status" value="1"/>
</dbReference>
<dbReference type="InterPro" id="IPR000757">
    <property type="entry name" value="Beta-glucanase-like"/>
</dbReference>
<proteinExistence type="predicted"/>
<dbReference type="AlphaFoldDB" id="A0A6A5WFI9"/>
<evidence type="ECO:0000256" key="1">
    <source>
        <dbReference type="SAM" id="SignalP"/>
    </source>
</evidence>
<dbReference type="PANTHER" id="PTHR10963:SF24">
    <property type="entry name" value="GLYCOSIDASE C21B10.07-RELATED"/>
    <property type="match status" value="1"/>
</dbReference>
<dbReference type="SUPFAM" id="SSF49899">
    <property type="entry name" value="Concanavalin A-like lectins/glucanases"/>
    <property type="match status" value="1"/>
</dbReference>
<evidence type="ECO:0000259" key="2">
    <source>
        <dbReference type="PROSITE" id="PS51762"/>
    </source>
</evidence>
<keyword evidence="3" id="KW-0378">Hydrolase</keyword>
<gene>
    <name evidence="3" type="ORF">P154DRAFT_546309</name>
</gene>
<organism evidence="3 4">
    <name type="scientific">Amniculicola lignicola CBS 123094</name>
    <dbReference type="NCBI Taxonomy" id="1392246"/>
    <lineage>
        <taxon>Eukaryota</taxon>
        <taxon>Fungi</taxon>
        <taxon>Dikarya</taxon>
        <taxon>Ascomycota</taxon>
        <taxon>Pezizomycotina</taxon>
        <taxon>Dothideomycetes</taxon>
        <taxon>Pleosporomycetidae</taxon>
        <taxon>Pleosporales</taxon>
        <taxon>Amniculicolaceae</taxon>
        <taxon>Amniculicola</taxon>
    </lineage>
</organism>
<dbReference type="OrthoDB" id="192832at2759"/>
<dbReference type="GO" id="GO:0004553">
    <property type="term" value="F:hydrolase activity, hydrolyzing O-glycosyl compounds"/>
    <property type="evidence" value="ECO:0007669"/>
    <property type="project" value="InterPro"/>
</dbReference>
<dbReference type="InterPro" id="IPR050546">
    <property type="entry name" value="Glycosyl_Hydrlase_16"/>
</dbReference>
<dbReference type="PROSITE" id="PS51762">
    <property type="entry name" value="GH16_2"/>
    <property type="match status" value="1"/>
</dbReference>
<dbReference type="EMBL" id="ML977595">
    <property type="protein sequence ID" value="KAF1999549.1"/>
    <property type="molecule type" value="Genomic_DNA"/>
</dbReference>
<dbReference type="Gene3D" id="2.60.120.200">
    <property type="match status" value="1"/>
</dbReference>
<dbReference type="PANTHER" id="PTHR10963">
    <property type="entry name" value="GLYCOSYL HYDROLASE-RELATED"/>
    <property type="match status" value="1"/>
</dbReference>